<name>A0A6P8IVD3_ACTTE</name>
<dbReference type="RefSeq" id="XP_031570103.1">
    <property type="nucleotide sequence ID" value="XM_031714243.1"/>
</dbReference>
<proteinExistence type="predicted"/>
<evidence type="ECO:0000259" key="1">
    <source>
        <dbReference type="Pfam" id="PF13358"/>
    </source>
</evidence>
<feature type="domain" description="Tc1-like transposase DDE" evidence="1">
    <location>
        <begin position="42"/>
        <end position="186"/>
    </location>
</feature>
<dbReference type="InterPro" id="IPR036397">
    <property type="entry name" value="RNaseH_sf"/>
</dbReference>
<evidence type="ECO:0000313" key="3">
    <source>
        <dbReference type="RefSeq" id="XP_031570103.1"/>
    </source>
</evidence>
<dbReference type="KEGG" id="aten:116304502"/>
<dbReference type="GeneID" id="116304502"/>
<evidence type="ECO:0000313" key="2">
    <source>
        <dbReference type="Proteomes" id="UP000515163"/>
    </source>
</evidence>
<dbReference type="Proteomes" id="UP000515163">
    <property type="component" value="Unplaced"/>
</dbReference>
<dbReference type="InParanoid" id="A0A6P8IVD3"/>
<dbReference type="Pfam" id="PF13358">
    <property type="entry name" value="DDE_3"/>
    <property type="match status" value="1"/>
</dbReference>
<organism evidence="2 3">
    <name type="scientific">Actinia tenebrosa</name>
    <name type="common">Australian red waratah sea anemone</name>
    <dbReference type="NCBI Taxonomy" id="6105"/>
    <lineage>
        <taxon>Eukaryota</taxon>
        <taxon>Metazoa</taxon>
        <taxon>Cnidaria</taxon>
        <taxon>Anthozoa</taxon>
        <taxon>Hexacorallia</taxon>
        <taxon>Actiniaria</taxon>
        <taxon>Actiniidae</taxon>
        <taxon>Actinia</taxon>
    </lineage>
</organism>
<dbReference type="InterPro" id="IPR038717">
    <property type="entry name" value="Tc1-like_DDE_dom"/>
</dbReference>
<accession>A0A6P8IVD3</accession>
<reference evidence="3" key="1">
    <citation type="submission" date="2025-08" db="UniProtKB">
        <authorList>
            <consortium name="RefSeq"/>
        </authorList>
    </citation>
    <scope>IDENTIFICATION</scope>
    <source>
        <tissue evidence="3">Tentacle</tissue>
    </source>
</reference>
<dbReference type="Gene3D" id="3.30.420.10">
    <property type="entry name" value="Ribonuclease H-like superfamily/Ribonuclease H"/>
    <property type="match status" value="1"/>
</dbReference>
<dbReference type="OrthoDB" id="5979885at2759"/>
<dbReference type="AlphaFoldDB" id="A0A6P8IVD3"/>
<sequence length="224" mass="25481">MPSGPMSWKRTSNRPTNKFSQENIDYCQDFLTYLSTVDPYRIKCFDEAGFKLPDVANPHYGHSNVGVPCIEIERYIDSPNVTLMLLAGMEGVLYANTTEGATTTLDFLDFFGEASNSFLENGEPVLRYGDHILLDNHATHHNAGGYALGHRMDQHGIKIVYLPTYSPEFNPVELAFNKMKKAAKREENRCTFHRNIHVGIYECIDGITESDMRAFYRNTGYIYV</sequence>
<keyword evidence="2" id="KW-1185">Reference proteome</keyword>
<dbReference type="GO" id="GO:0003676">
    <property type="term" value="F:nucleic acid binding"/>
    <property type="evidence" value="ECO:0007669"/>
    <property type="project" value="InterPro"/>
</dbReference>
<gene>
    <name evidence="3" type="primary">LOC116304502</name>
</gene>
<protein>
    <submittedName>
        <fullName evidence="3">Uncharacterized protein LOC116304502</fullName>
    </submittedName>
</protein>